<proteinExistence type="predicted"/>
<organism evidence="2 3">
    <name type="scientific">Rippkaea orientalis (strain PCC 8801 / RF-1)</name>
    <name type="common">Cyanothece sp. (strain PCC 8801)</name>
    <dbReference type="NCBI Taxonomy" id="41431"/>
    <lineage>
        <taxon>Bacteria</taxon>
        <taxon>Bacillati</taxon>
        <taxon>Cyanobacteriota</taxon>
        <taxon>Cyanophyceae</taxon>
        <taxon>Oscillatoriophycideae</taxon>
        <taxon>Chroococcales</taxon>
        <taxon>Aphanothecaceae</taxon>
        <taxon>Rippkaea</taxon>
        <taxon>Rippkaea orientalis</taxon>
    </lineage>
</organism>
<dbReference type="HOGENOM" id="CLU_012431_2_4_3"/>
<dbReference type="AlphaFoldDB" id="B7JYV4"/>
<dbReference type="PANTHER" id="PTHR23150">
    <property type="entry name" value="SULFATASE MODIFYING FACTOR 1, 2"/>
    <property type="match status" value="1"/>
</dbReference>
<dbReference type="eggNOG" id="COG1262">
    <property type="taxonomic scope" value="Bacteria"/>
</dbReference>
<accession>B7JYV4</accession>
<dbReference type="InterPro" id="IPR005532">
    <property type="entry name" value="SUMF_dom"/>
</dbReference>
<evidence type="ECO:0000259" key="1">
    <source>
        <dbReference type="Pfam" id="PF03781"/>
    </source>
</evidence>
<dbReference type="InterPro" id="IPR051043">
    <property type="entry name" value="Sulfatase_Mod_Factor_Kinase"/>
</dbReference>
<sequence length="292" mass="33457">MDTQLLSFEFEVVTVNKTGDIIKRDRQTTLYYVEELTPEISLEMIAIPGETFLMGTCQNEAGFLGSQIPRHWVTVKPFWITKYPITQAQWQVVSTFPQVNLSLNPYPSNFLGENRPVEQISWHEAKEFCARLSQFSQRCYYLPSEAQWEYACRGTLSSPFHFGETITTDLANYSGVNWEYNGKLCSQGFYGNGPLGEDRRETTTVGFFQVANHFGLYDLHGNVREWCEDVWHPNYVGAPTNAIPWITGGDETKRIVRGGSWNGSPHKCRSAYRGKFDPNASLYDIGFRVVYY</sequence>
<dbReference type="OrthoDB" id="9768004at2"/>
<dbReference type="Pfam" id="PF03781">
    <property type="entry name" value="FGE-sulfatase"/>
    <property type="match status" value="1"/>
</dbReference>
<dbReference type="Gene3D" id="3.90.1580.10">
    <property type="entry name" value="paralog of FGE (formylglycine-generating enzyme)"/>
    <property type="match status" value="1"/>
</dbReference>
<dbReference type="SUPFAM" id="SSF56436">
    <property type="entry name" value="C-type lectin-like"/>
    <property type="match status" value="1"/>
</dbReference>
<gene>
    <name evidence="2" type="ordered locus">PCC8801_1993</name>
</gene>
<dbReference type="PANTHER" id="PTHR23150:SF19">
    <property type="entry name" value="FORMYLGLYCINE-GENERATING ENZYME"/>
    <property type="match status" value="1"/>
</dbReference>
<dbReference type="Proteomes" id="UP000008204">
    <property type="component" value="Chromosome"/>
</dbReference>
<dbReference type="EMBL" id="CP001287">
    <property type="protein sequence ID" value="ACK66031.1"/>
    <property type="molecule type" value="Genomic_DNA"/>
</dbReference>
<name>B7JYV4_RIPO1</name>
<reference evidence="3" key="1">
    <citation type="journal article" date="2011" name="MBio">
        <title>Novel metabolic attributes of the genus Cyanothece, comprising a group of unicellular nitrogen-fixing Cyanobacteria.</title>
        <authorList>
            <person name="Bandyopadhyay A."/>
            <person name="Elvitigala T."/>
            <person name="Welsh E."/>
            <person name="Stockel J."/>
            <person name="Liberton M."/>
            <person name="Min H."/>
            <person name="Sherman L.A."/>
            <person name="Pakrasi H.B."/>
        </authorList>
    </citation>
    <scope>NUCLEOTIDE SEQUENCE [LARGE SCALE GENOMIC DNA]</scope>
    <source>
        <strain evidence="3">PCC 8801</strain>
    </source>
</reference>
<evidence type="ECO:0000313" key="2">
    <source>
        <dbReference type="EMBL" id="ACK66031.1"/>
    </source>
</evidence>
<dbReference type="InterPro" id="IPR016187">
    <property type="entry name" value="CTDL_fold"/>
</dbReference>
<evidence type="ECO:0000313" key="3">
    <source>
        <dbReference type="Proteomes" id="UP000008204"/>
    </source>
</evidence>
<dbReference type="STRING" id="41431.PCC8801_1993"/>
<dbReference type="RefSeq" id="WP_012595302.1">
    <property type="nucleotide sequence ID" value="NC_011726.1"/>
</dbReference>
<dbReference type="InterPro" id="IPR042095">
    <property type="entry name" value="SUMF_sf"/>
</dbReference>
<protein>
    <recommendedName>
        <fullName evidence="1">Sulfatase-modifying factor enzyme-like domain-containing protein</fullName>
    </recommendedName>
</protein>
<dbReference type="KEGG" id="cyp:PCC8801_1993"/>
<feature type="domain" description="Sulfatase-modifying factor enzyme-like" evidence="1">
    <location>
        <begin position="43"/>
        <end position="290"/>
    </location>
</feature>
<keyword evidence="3" id="KW-1185">Reference proteome</keyword>